<sequence length="79" mass="9325">MVRKKICEPGIQGIYYLLGEAFDMRIEASGCPDSEVFMPDNTNHIVYIRLYKLFKELRGNMKGYWKERAEFIKFPIGEE</sequence>
<evidence type="ECO:0000313" key="4">
    <source>
        <dbReference type="Proteomes" id="UP000266489"/>
    </source>
</evidence>
<accession>A0A398DJG9</accession>
<keyword evidence="3" id="KW-1185">Reference proteome</keyword>
<evidence type="ECO:0000313" key="2">
    <source>
        <dbReference type="EMBL" id="RIE11284.1"/>
    </source>
</evidence>
<dbReference type="AlphaFoldDB" id="A0A398D0B8"/>
<evidence type="ECO:0000313" key="3">
    <source>
        <dbReference type="Proteomes" id="UP000266260"/>
    </source>
</evidence>
<dbReference type="Proteomes" id="UP000266489">
    <property type="component" value="Unassembled WGS sequence"/>
</dbReference>
<dbReference type="RefSeq" id="WP_119119877.1">
    <property type="nucleotide sequence ID" value="NZ_QXIT01000078.1"/>
</dbReference>
<evidence type="ECO:0000313" key="1">
    <source>
        <dbReference type="EMBL" id="RIE08375.1"/>
    </source>
</evidence>
<gene>
    <name evidence="2" type="ORF">SMC5_05180</name>
    <name evidence="1" type="ORF">SMC6_04340</name>
</gene>
<dbReference type="EMBL" id="QXIT01000078">
    <property type="protein sequence ID" value="RIE08375.1"/>
    <property type="molecule type" value="Genomic_DNA"/>
</dbReference>
<comment type="caution">
    <text evidence="1">The sequence shown here is derived from an EMBL/GenBank/DDBJ whole genome shotgun (WGS) entry which is preliminary data.</text>
</comment>
<dbReference type="Proteomes" id="UP000266260">
    <property type="component" value="Unassembled WGS sequence"/>
</dbReference>
<reference evidence="3 4" key="1">
    <citation type="submission" date="2018-09" db="EMBL/GenBank/DDBJ databases">
        <title>Discovery and Ecogenomic Context for Candidatus Cryosericales, a Global Caldiserica Order Active in Thawing Permafrost.</title>
        <authorList>
            <person name="Martinez M.A."/>
            <person name="Woodcroft B.J."/>
            <person name="Ignacio Espinoza J.C."/>
            <person name="Zayed A."/>
            <person name="Singleton C.M."/>
            <person name="Boyd J."/>
            <person name="Li Y.-F."/>
            <person name="Purvine S."/>
            <person name="Maughan H."/>
            <person name="Hodgkins S.B."/>
            <person name="Anderson D."/>
            <person name="Sederholm M."/>
            <person name="Temperton B."/>
            <person name="Saleska S.R."/>
            <person name="Tyson G.W."/>
            <person name="Rich V.I."/>
        </authorList>
    </citation>
    <scope>NUCLEOTIDE SEQUENCE [LARGE SCALE GENOMIC DNA]</scope>
    <source>
        <strain evidence="2 4">SMC5</strain>
        <strain evidence="1 3">SMC6</strain>
    </source>
</reference>
<dbReference type="EMBL" id="QXIU01000120">
    <property type="protein sequence ID" value="RIE11284.1"/>
    <property type="molecule type" value="Genomic_DNA"/>
</dbReference>
<proteinExistence type="predicted"/>
<organism evidence="1 3">
    <name type="scientific">Candidatus Cryosericum odellii</name>
    <dbReference type="NCBI Taxonomy" id="2290917"/>
    <lineage>
        <taxon>Bacteria</taxon>
        <taxon>Pseudomonadati</taxon>
        <taxon>Caldisericota/Cryosericota group</taxon>
        <taxon>Candidatus Cryosericota</taxon>
        <taxon>Candidatus Cryosericia</taxon>
        <taxon>Candidatus Cryosericales</taxon>
        <taxon>Candidatus Cryosericaceae</taxon>
        <taxon>Candidatus Cryosericum</taxon>
    </lineage>
</organism>
<protein>
    <submittedName>
        <fullName evidence="1">Uncharacterized protein</fullName>
    </submittedName>
</protein>
<accession>A0A398D0B8</accession>
<name>A0A398D0B8_9BACT</name>